<evidence type="ECO:0000256" key="3">
    <source>
        <dbReference type="ARBA" id="ARBA00023125"/>
    </source>
</evidence>
<keyword evidence="5" id="KW-0540">Nuclease</keyword>
<accession>A0A8E6B2W5</accession>
<gene>
    <name evidence="5" type="ORF">KIH39_15690</name>
</gene>
<dbReference type="GO" id="GO:0004519">
    <property type="term" value="F:endonuclease activity"/>
    <property type="evidence" value="ECO:0007669"/>
    <property type="project" value="UniProtKB-KW"/>
</dbReference>
<evidence type="ECO:0000256" key="1">
    <source>
        <dbReference type="ARBA" id="ARBA00010923"/>
    </source>
</evidence>
<dbReference type="InterPro" id="IPR052021">
    <property type="entry name" value="Type-I_RS_S_subunit"/>
</dbReference>
<dbReference type="EMBL" id="CP074694">
    <property type="protein sequence ID" value="QVL30294.1"/>
    <property type="molecule type" value="Genomic_DNA"/>
</dbReference>
<dbReference type="InterPro" id="IPR044946">
    <property type="entry name" value="Restrct_endonuc_typeI_TRD_sf"/>
</dbReference>
<dbReference type="GO" id="GO:0009307">
    <property type="term" value="P:DNA restriction-modification system"/>
    <property type="evidence" value="ECO:0007669"/>
    <property type="project" value="UniProtKB-KW"/>
</dbReference>
<reference evidence="5" key="1">
    <citation type="submission" date="2021-05" db="EMBL/GenBank/DDBJ databases">
        <title>Complete genome sequence of the cellulolytic planctomycete Telmatocola sphagniphila SP2T and characterization of the first cellulase from planctomycetes.</title>
        <authorList>
            <person name="Rakitin A.L."/>
            <person name="Beletsky A.V."/>
            <person name="Naumoff D.G."/>
            <person name="Kulichevskaya I.S."/>
            <person name="Mardanov A.V."/>
            <person name="Ravin N.V."/>
            <person name="Dedysh S.N."/>
        </authorList>
    </citation>
    <scope>NUCLEOTIDE SEQUENCE</scope>
    <source>
        <strain evidence="5">SP2T</strain>
    </source>
</reference>
<evidence type="ECO:0000313" key="6">
    <source>
        <dbReference type="Proteomes" id="UP000676194"/>
    </source>
</evidence>
<comment type="similarity">
    <text evidence="1">Belongs to the type-I restriction system S methylase family.</text>
</comment>
<sequence>MKKKLRDLADIRTGYQFRGKVTASDQANVSVIQIKDVDDRLRIHVSDLLPVKVDKPEAYEVNQGDLLFLSRGHRKFAAEVTDPVRDTIATGYFYIVHPKSKVVDPSFLAWSINHSEFQEAMRPFVRGSHIPLISKTDFQDITIRLPPLAVQRRIVELHRLFDRERELTTEIQSKREMLLQAVSRKLMTGQLQIQGDKL</sequence>
<name>A0A8E6B2W5_9BACT</name>
<evidence type="ECO:0000259" key="4">
    <source>
        <dbReference type="Pfam" id="PF01420"/>
    </source>
</evidence>
<keyword evidence="5" id="KW-0378">Hydrolase</keyword>
<dbReference type="GO" id="GO:0003677">
    <property type="term" value="F:DNA binding"/>
    <property type="evidence" value="ECO:0007669"/>
    <property type="project" value="UniProtKB-KW"/>
</dbReference>
<organism evidence="5 6">
    <name type="scientific">Telmatocola sphagniphila</name>
    <dbReference type="NCBI Taxonomy" id="1123043"/>
    <lineage>
        <taxon>Bacteria</taxon>
        <taxon>Pseudomonadati</taxon>
        <taxon>Planctomycetota</taxon>
        <taxon>Planctomycetia</taxon>
        <taxon>Gemmatales</taxon>
        <taxon>Gemmataceae</taxon>
    </lineage>
</organism>
<evidence type="ECO:0000256" key="2">
    <source>
        <dbReference type="ARBA" id="ARBA00022747"/>
    </source>
</evidence>
<evidence type="ECO:0000313" key="5">
    <source>
        <dbReference type="EMBL" id="QVL30294.1"/>
    </source>
</evidence>
<dbReference type="AlphaFoldDB" id="A0A8E6B2W5"/>
<dbReference type="InterPro" id="IPR000055">
    <property type="entry name" value="Restrct_endonuc_typeI_TRD"/>
</dbReference>
<feature type="domain" description="Type I restriction modification DNA specificity" evidence="4">
    <location>
        <begin position="2"/>
        <end position="172"/>
    </location>
</feature>
<keyword evidence="2" id="KW-0680">Restriction system</keyword>
<protein>
    <submittedName>
        <fullName evidence="5">Restriction endonuclease subunit S</fullName>
    </submittedName>
</protein>
<dbReference type="SUPFAM" id="SSF116734">
    <property type="entry name" value="DNA methylase specificity domain"/>
    <property type="match status" value="1"/>
</dbReference>
<dbReference type="KEGG" id="tsph:KIH39_15690"/>
<dbReference type="RefSeq" id="WP_213494171.1">
    <property type="nucleotide sequence ID" value="NZ_CP074694.1"/>
</dbReference>
<keyword evidence="6" id="KW-1185">Reference proteome</keyword>
<dbReference type="PANTHER" id="PTHR30408:SF13">
    <property type="entry name" value="TYPE I RESTRICTION ENZYME HINDI SPECIFICITY SUBUNIT"/>
    <property type="match status" value="1"/>
</dbReference>
<dbReference type="Pfam" id="PF01420">
    <property type="entry name" value="Methylase_S"/>
    <property type="match status" value="1"/>
</dbReference>
<dbReference type="PANTHER" id="PTHR30408">
    <property type="entry name" value="TYPE-1 RESTRICTION ENZYME ECOKI SPECIFICITY PROTEIN"/>
    <property type="match status" value="1"/>
</dbReference>
<keyword evidence="5" id="KW-0255">Endonuclease</keyword>
<dbReference type="Gene3D" id="3.90.220.20">
    <property type="entry name" value="DNA methylase specificity domains"/>
    <property type="match status" value="1"/>
</dbReference>
<proteinExistence type="inferred from homology"/>
<dbReference type="Proteomes" id="UP000676194">
    <property type="component" value="Chromosome"/>
</dbReference>
<dbReference type="CDD" id="cd16961">
    <property type="entry name" value="RMtype1_S_TRD-CR_like"/>
    <property type="match status" value="1"/>
</dbReference>
<keyword evidence="3" id="KW-0238">DNA-binding</keyword>